<dbReference type="RefSeq" id="WP_117152556.1">
    <property type="nucleotide sequence ID" value="NZ_BMLG01000001.1"/>
</dbReference>
<dbReference type="EMBL" id="BMLG01000001">
    <property type="protein sequence ID" value="GGM18683.1"/>
    <property type="molecule type" value="Genomic_DNA"/>
</dbReference>
<protein>
    <submittedName>
        <fullName evidence="1">DUF1292 domain-containing protein</fullName>
    </submittedName>
</protein>
<keyword evidence="2" id="KW-1185">Reference proteome</keyword>
<dbReference type="AlphaFoldDB" id="A0A917WPE1"/>
<name>A0A917WPE1_9BACI</name>
<evidence type="ECO:0000313" key="2">
    <source>
        <dbReference type="Proteomes" id="UP000618460"/>
    </source>
</evidence>
<proteinExistence type="predicted"/>
<sequence>MDKIQVGDIFTISDETDVEQEVEVLANLTIEGTDYLAVSFLDDLKEGQEGDIDVFFVKTDSEGDLAAIETDEEFDKVSEAFDAILQEDEEQE</sequence>
<evidence type="ECO:0000313" key="1">
    <source>
        <dbReference type="EMBL" id="GGM18683.1"/>
    </source>
</evidence>
<dbReference type="OrthoDB" id="2626955at2"/>
<comment type="caution">
    <text evidence="1">The sequence shown here is derived from an EMBL/GenBank/DDBJ whole genome shotgun (WGS) entry which is preliminary data.</text>
</comment>
<reference evidence="1" key="2">
    <citation type="submission" date="2020-09" db="EMBL/GenBank/DDBJ databases">
        <authorList>
            <person name="Sun Q."/>
            <person name="Zhou Y."/>
        </authorList>
    </citation>
    <scope>NUCLEOTIDE SEQUENCE</scope>
    <source>
        <strain evidence="1">CGMCC 1.6333</strain>
    </source>
</reference>
<reference evidence="1" key="1">
    <citation type="journal article" date="2014" name="Int. J. Syst. Evol. Microbiol.">
        <title>Complete genome sequence of Corynebacterium casei LMG S-19264T (=DSM 44701T), isolated from a smear-ripened cheese.</title>
        <authorList>
            <consortium name="US DOE Joint Genome Institute (JGI-PGF)"/>
            <person name="Walter F."/>
            <person name="Albersmeier A."/>
            <person name="Kalinowski J."/>
            <person name="Ruckert C."/>
        </authorList>
    </citation>
    <scope>NUCLEOTIDE SEQUENCE</scope>
    <source>
        <strain evidence="1">CGMCC 1.6333</strain>
    </source>
</reference>
<dbReference type="Pfam" id="PF06949">
    <property type="entry name" value="DUF1292"/>
    <property type="match status" value="1"/>
</dbReference>
<dbReference type="InterPro" id="IPR009711">
    <property type="entry name" value="UPF0473"/>
</dbReference>
<dbReference type="Proteomes" id="UP000618460">
    <property type="component" value="Unassembled WGS sequence"/>
</dbReference>
<accession>A0A917WPE1</accession>
<organism evidence="1 2">
    <name type="scientific">Paraliobacillus quinghaiensis</name>
    <dbReference type="NCBI Taxonomy" id="470815"/>
    <lineage>
        <taxon>Bacteria</taxon>
        <taxon>Bacillati</taxon>
        <taxon>Bacillota</taxon>
        <taxon>Bacilli</taxon>
        <taxon>Bacillales</taxon>
        <taxon>Bacillaceae</taxon>
        <taxon>Paraliobacillus</taxon>
    </lineage>
</organism>
<gene>
    <name evidence="1" type="ORF">GCM10011351_00590</name>
</gene>